<dbReference type="EMBL" id="JAFNEN010000202">
    <property type="protein sequence ID" value="KAG8189843.1"/>
    <property type="molecule type" value="Genomic_DNA"/>
</dbReference>
<name>A0AAV6V1X9_9ARAC</name>
<dbReference type="Proteomes" id="UP000827092">
    <property type="component" value="Unassembled WGS sequence"/>
</dbReference>
<sequence>MEFAFTKSTHALPKRKPYRMRKKGESTIEKKNIYPSLWALMAEPRRPGQYAVVSIEDSSIRRVLAFSGQGRELFRRTSMDRSIASNLCIDMTFIDATDGKLLVQKTPAIEFTATRDS</sequence>
<accession>A0AAV6V1X9</accession>
<evidence type="ECO:0000313" key="2">
    <source>
        <dbReference type="Proteomes" id="UP000827092"/>
    </source>
</evidence>
<comment type="caution">
    <text evidence="1">The sequence shown here is derived from an EMBL/GenBank/DDBJ whole genome shotgun (WGS) entry which is preliminary data.</text>
</comment>
<dbReference type="AlphaFoldDB" id="A0AAV6V1X9"/>
<keyword evidence="2" id="KW-1185">Reference proteome</keyword>
<reference evidence="1 2" key="1">
    <citation type="journal article" date="2022" name="Nat. Ecol. Evol.">
        <title>A masculinizing supergene underlies an exaggerated male reproductive morph in a spider.</title>
        <authorList>
            <person name="Hendrickx F."/>
            <person name="De Corte Z."/>
            <person name="Sonet G."/>
            <person name="Van Belleghem S.M."/>
            <person name="Kostlbacher S."/>
            <person name="Vangestel C."/>
        </authorList>
    </citation>
    <scope>NUCLEOTIDE SEQUENCE [LARGE SCALE GENOMIC DNA]</scope>
    <source>
        <strain evidence="1">W744_W776</strain>
    </source>
</reference>
<gene>
    <name evidence="1" type="ORF">JTE90_026144</name>
</gene>
<evidence type="ECO:0000313" key="1">
    <source>
        <dbReference type="EMBL" id="KAG8189843.1"/>
    </source>
</evidence>
<proteinExistence type="predicted"/>
<protein>
    <submittedName>
        <fullName evidence="1">Uncharacterized protein</fullName>
    </submittedName>
</protein>
<organism evidence="1 2">
    <name type="scientific">Oedothorax gibbosus</name>
    <dbReference type="NCBI Taxonomy" id="931172"/>
    <lineage>
        <taxon>Eukaryota</taxon>
        <taxon>Metazoa</taxon>
        <taxon>Ecdysozoa</taxon>
        <taxon>Arthropoda</taxon>
        <taxon>Chelicerata</taxon>
        <taxon>Arachnida</taxon>
        <taxon>Araneae</taxon>
        <taxon>Araneomorphae</taxon>
        <taxon>Entelegynae</taxon>
        <taxon>Araneoidea</taxon>
        <taxon>Linyphiidae</taxon>
        <taxon>Erigoninae</taxon>
        <taxon>Oedothorax</taxon>
    </lineage>
</organism>